<evidence type="ECO:0000313" key="1">
    <source>
        <dbReference type="EMBL" id="TMR33933.1"/>
    </source>
</evidence>
<evidence type="ECO:0000313" key="2">
    <source>
        <dbReference type="Proteomes" id="UP000305238"/>
    </source>
</evidence>
<sequence length="85" mass="9070">MVRVTVPELAPEDVGFLLRDLCVRLGFCLSPADQAALCASPPSDVDSFTEAVFRAEGLDASLHDDLWHQVRETVAQAFEAGGAAP</sequence>
<protein>
    <submittedName>
        <fullName evidence="1">Uncharacterized protein</fullName>
    </submittedName>
</protein>
<dbReference type="Proteomes" id="UP000305238">
    <property type="component" value="Unassembled WGS sequence"/>
</dbReference>
<dbReference type="OrthoDB" id="3401424at2"/>
<proteinExistence type="predicted"/>
<dbReference type="EMBL" id="VCKZ01000218">
    <property type="protein sequence ID" value="TMR33933.1"/>
    <property type="molecule type" value="Genomic_DNA"/>
</dbReference>
<dbReference type="AlphaFoldDB" id="A0A5S4GM30"/>
<gene>
    <name evidence="1" type="ORF">ETD96_26300</name>
</gene>
<accession>A0A5S4GM30</accession>
<name>A0A5S4GM30_9ACTN</name>
<reference evidence="1 2" key="1">
    <citation type="submission" date="2019-05" db="EMBL/GenBank/DDBJ databases">
        <title>Draft genome sequence of Actinomadura geliboluensis A8036.</title>
        <authorList>
            <person name="Saricaoglu S."/>
            <person name="Isik K."/>
        </authorList>
    </citation>
    <scope>NUCLEOTIDE SEQUENCE [LARGE SCALE GENOMIC DNA]</scope>
    <source>
        <strain evidence="1 2">A8036</strain>
    </source>
</reference>
<organism evidence="1 2">
    <name type="scientific">Actinomadura geliboluensis</name>
    <dbReference type="NCBI Taxonomy" id="882440"/>
    <lineage>
        <taxon>Bacteria</taxon>
        <taxon>Bacillati</taxon>
        <taxon>Actinomycetota</taxon>
        <taxon>Actinomycetes</taxon>
        <taxon>Streptosporangiales</taxon>
        <taxon>Thermomonosporaceae</taxon>
        <taxon>Actinomadura</taxon>
    </lineage>
</organism>
<keyword evidence="2" id="KW-1185">Reference proteome</keyword>
<comment type="caution">
    <text evidence="1">The sequence shown here is derived from an EMBL/GenBank/DDBJ whole genome shotgun (WGS) entry which is preliminary data.</text>
</comment>